<dbReference type="EMBL" id="DTMZ01000002">
    <property type="protein sequence ID" value="HGD12475.1"/>
    <property type="molecule type" value="Genomic_DNA"/>
</dbReference>
<dbReference type="GO" id="GO:0019878">
    <property type="term" value="P:lysine biosynthetic process via aminoadipic acid"/>
    <property type="evidence" value="ECO:0007669"/>
    <property type="project" value="TreeGrafter"/>
</dbReference>
<dbReference type="InterPro" id="IPR032095">
    <property type="entry name" value="Sacchrp_dh-like_C"/>
</dbReference>
<dbReference type="GO" id="GO:0005737">
    <property type="term" value="C:cytoplasm"/>
    <property type="evidence" value="ECO:0007669"/>
    <property type="project" value="TreeGrafter"/>
</dbReference>
<dbReference type="InterPro" id="IPR036291">
    <property type="entry name" value="NAD(P)-bd_dom_sf"/>
</dbReference>
<dbReference type="Gene3D" id="3.30.360.10">
    <property type="entry name" value="Dihydrodipicolinate Reductase, domain 2"/>
    <property type="match status" value="1"/>
</dbReference>
<dbReference type="PANTHER" id="PTHR11133:SF22">
    <property type="entry name" value="ALPHA-AMINOADIPIC SEMIALDEHYDE SYNTHASE, MITOCHONDRIAL"/>
    <property type="match status" value="1"/>
</dbReference>
<evidence type="ECO:0000256" key="2">
    <source>
        <dbReference type="ARBA" id="ARBA00023002"/>
    </source>
</evidence>
<organism evidence="5">
    <name type="scientific">candidate division WOR-3 bacterium</name>
    <dbReference type="NCBI Taxonomy" id="2052148"/>
    <lineage>
        <taxon>Bacteria</taxon>
        <taxon>Bacteria division WOR-3</taxon>
    </lineage>
</organism>
<accession>A0A7V3PS87</accession>
<sequence length="441" mass="49113">MKKVLILGAGLVARPMVRYLLNLDGVETIVATRTVSKARELIGNHPRGKAVTLLVDDESALKRWIAESDIVVSLLPYIYHPTVARHCIALKKHLVTTSYVSEAMRALDTEASKAGVILINEIGLDPGIDHMSAMAIIDRIRSNKGTVTSFISSCGGLPAPEANDNPLGYKFSWSPKGVLMAGKNDARFLKDGAEVVIPASRLFASYWKVKIADAGEFEVYPNRNSLPYIELYGLSGIRTMIRATLRNSGWCETMQAISELGLLNDDRVRTDIARMSYGQWLREFVPGSGDLRQDIARRLNLPVDHPVIKRLEWLGLFTDEPIAIEAGSNLDVLAKAMLARMAYKPRERDMIVLHHQFEVEYPNRHRELLESTLIDYGEPDGDTAMARTVSLPAAIAVRMILEGKIKLTGVQIPVRRELYEPVLNELSKIGISFRERTQVVS</sequence>
<dbReference type="PANTHER" id="PTHR11133">
    <property type="entry name" value="SACCHAROPINE DEHYDROGENASE"/>
    <property type="match status" value="1"/>
</dbReference>
<reference evidence="5" key="1">
    <citation type="journal article" date="2020" name="mSystems">
        <title>Genome- and Community-Level Interaction Insights into Carbon Utilization and Element Cycling Functions of Hydrothermarchaeota in Hydrothermal Sediment.</title>
        <authorList>
            <person name="Zhou Z."/>
            <person name="Liu Y."/>
            <person name="Xu W."/>
            <person name="Pan J."/>
            <person name="Luo Z.H."/>
            <person name="Li M."/>
        </authorList>
    </citation>
    <scope>NUCLEOTIDE SEQUENCE [LARGE SCALE GENOMIC DNA]</scope>
    <source>
        <strain evidence="5">SpSt-914</strain>
    </source>
</reference>
<dbReference type="Pfam" id="PF16653">
    <property type="entry name" value="Sacchrp_dh_C"/>
    <property type="match status" value="1"/>
</dbReference>
<evidence type="ECO:0000259" key="3">
    <source>
        <dbReference type="Pfam" id="PF03435"/>
    </source>
</evidence>
<gene>
    <name evidence="5" type="ORF">ENX16_00085</name>
</gene>
<feature type="domain" description="Saccharopine dehydrogenase-like C-terminal" evidence="4">
    <location>
        <begin position="123"/>
        <end position="431"/>
    </location>
</feature>
<dbReference type="GO" id="GO:0004753">
    <property type="term" value="F:saccharopine dehydrogenase activity"/>
    <property type="evidence" value="ECO:0007669"/>
    <property type="project" value="TreeGrafter"/>
</dbReference>
<dbReference type="Pfam" id="PF03435">
    <property type="entry name" value="Sacchrp_dh_NADP"/>
    <property type="match status" value="1"/>
</dbReference>
<dbReference type="SUPFAM" id="SSF55347">
    <property type="entry name" value="Glyceraldehyde-3-phosphate dehydrogenase-like, C-terminal domain"/>
    <property type="match status" value="1"/>
</dbReference>
<proteinExistence type="predicted"/>
<dbReference type="FunFam" id="3.30.360.10:FF:000008">
    <property type="entry name" value="Alpha-aminoadipic semialdehyde synthase, mitochondrial"/>
    <property type="match status" value="1"/>
</dbReference>
<keyword evidence="2" id="KW-0560">Oxidoreductase</keyword>
<dbReference type="SUPFAM" id="SSF51735">
    <property type="entry name" value="NAD(P)-binding Rossmann-fold domains"/>
    <property type="match status" value="1"/>
</dbReference>
<keyword evidence="1" id="KW-0521">NADP</keyword>
<dbReference type="AlphaFoldDB" id="A0A7V3PS87"/>
<dbReference type="Gene3D" id="3.40.50.720">
    <property type="entry name" value="NAD(P)-binding Rossmann-like Domain"/>
    <property type="match status" value="1"/>
</dbReference>
<dbReference type="FunFam" id="3.40.50.720:FF:000072">
    <property type="entry name" value="Saccharopine dehydrogenase [NADP(+), L-glutamate-forming]"/>
    <property type="match status" value="1"/>
</dbReference>
<evidence type="ECO:0000256" key="1">
    <source>
        <dbReference type="ARBA" id="ARBA00022857"/>
    </source>
</evidence>
<protein>
    <submittedName>
        <fullName evidence="5">Saccharopine dehydrogenase</fullName>
    </submittedName>
</protein>
<comment type="caution">
    <text evidence="5">The sequence shown here is derived from an EMBL/GenBank/DDBJ whole genome shotgun (WGS) entry which is preliminary data.</text>
</comment>
<dbReference type="InterPro" id="IPR005097">
    <property type="entry name" value="Sacchrp_dh_NADP-bd"/>
</dbReference>
<evidence type="ECO:0000313" key="5">
    <source>
        <dbReference type="EMBL" id="HGD12475.1"/>
    </source>
</evidence>
<feature type="domain" description="Saccharopine dehydrogenase NADP binding" evidence="3">
    <location>
        <begin position="4"/>
        <end position="119"/>
    </location>
</feature>
<dbReference type="Gene3D" id="1.10.1870.10">
    <property type="entry name" value="Domain 3, Saccharopine reductase"/>
    <property type="match status" value="1"/>
</dbReference>
<name>A0A7V3PS87_UNCW3</name>
<evidence type="ECO:0000259" key="4">
    <source>
        <dbReference type="Pfam" id="PF16653"/>
    </source>
</evidence>
<dbReference type="InterPro" id="IPR051168">
    <property type="entry name" value="AASS"/>
</dbReference>